<feature type="domain" description="CRAL-TRIO" evidence="3">
    <location>
        <begin position="325"/>
        <end position="473"/>
    </location>
</feature>
<dbReference type="Gene3D" id="3.40.525.10">
    <property type="entry name" value="CRAL-TRIO lipid binding domain"/>
    <property type="match status" value="2"/>
</dbReference>
<organism evidence="4">
    <name type="scientific">Guillardia theta</name>
    <name type="common">Cryptophyte</name>
    <name type="synonym">Cryptomonas phi</name>
    <dbReference type="NCBI Taxonomy" id="55529"/>
    <lineage>
        <taxon>Eukaryota</taxon>
        <taxon>Cryptophyceae</taxon>
        <taxon>Pyrenomonadales</taxon>
        <taxon>Geminigeraceae</taxon>
        <taxon>Guillardia</taxon>
    </lineage>
</organism>
<dbReference type="CDD" id="cd00170">
    <property type="entry name" value="SEC14"/>
    <property type="match status" value="2"/>
</dbReference>
<dbReference type="PROSITE" id="PS50191">
    <property type="entry name" value="CRAL_TRIO"/>
    <property type="match status" value="2"/>
</dbReference>
<evidence type="ECO:0000256" key="1">
    <source>
        <dbReference type="SAM" id="MobiDB-lite"/>
    </source>
</evidence>
<feature type="signal peptide" evidence="2">
    <location>
        <begin position="1"/>
        <end position="35"/>
    </location>
</feature>
<dbReference type="EMBL" id="HBKN01040593">
    <property type="protein sequence ID" value="CAE2328573.1"/>
    <property type="molecule type" value="Transcribed_RNA"/>
</dbReference>
<keyword evidence="2" id="KW-0732">Signal</keyword>
<feature type="domain" description="CRAL-TRIO" evidence="3">
    <location>
        <begin position="599"/>
        <end position="748"/>
    </location>
</feature>
<dbReference type="SUPFAM" id="SSF46938">
    <property type="entry name" value="CRAL/TRIO N-terminal domain"/>
    <property type="match status" value="2"/>
</dbReference>
<dbReference type="AlphaFoldDB" id="A0A7S4PA60"/>
<evidence type="ECO:0000313" key="4">
    <source>
        <dbReference type="EMBL" id="CAE2328573.1"/>
    </source>
</evidence>
<dbReference type="SMART" id="SM00516">
    <property type="entry name" value="SEC14"/>
    <property type="match status" value="2"/>
</dbReference>
<dbReference type="InterPro" id="IPR001251">
    <property type="entry name" value="CRAL-TRIO_dom"/>
</dbReference>
<accession>A0A7S4PA60</accession>
<feature type="region of interest" description="Disordered" evidence="1">
    <location>
        <begin position="194"/>
        <end position="228"/>
    </location>
</feature>
<dbReference type="Pfam" id="PF00650">
    <property type="entry name" value="CRAL_TRIO"/>
    <property type="match status" value="2"/>
</dbReference>
<evidence type="ECO:0000259" key="3">
    <source>
        <dbReference type="PROSITE" id="PS50191"/>
    </source>
</evidence>
<proteinExistence type="predicted"/>
<dbReference type="PANTHER" id="PTHR46590">
    <property type="entry name" value="PHOSPHATIDYLINOSITOL TRANSFER PROTEIN CSR1-RELATED"/>
    <property type="match status" value="1"/>
</dbReference>
<dbReference type="InterPro" id="IPR036273">
    <property type="entry name" value="CRAL/TRIO_N_dom_sf"/>
</dbReference>
<protein>
    <recommendedName>
        <fullName evidence="3">CRAL-TRIO domain-containing protein</fullName>
    </recommendedName>
</protein>
<dbReference type="SUPFAM" id="SSF52087">
    <property type="entry name" value="CRAL/TRIO domain"/>
    <property type="match status" value="2"/>
</dbReference>
<dbReference type="InterPro" id="IPR052432">
    <property type="entry name" value="PITP/CRAL-TRIO"/>
</dbReference>
<sequence length="752" mass="85233">MLQMAKETMPSSRTKFSRLVPIFFLLSCSISVVTAFGPPTSLSIGFSANSNIYQQESSLKCSRAHIRYNKVCMQTKSEEETTTRDLVQDDSRLLGSRRLAALKEVITKGLEHEEKHDKLLGSSRLAVAKDIVLKTPADRNRFLGSTRLRQTRQILFEKAAEVRKSSSPKMLGSRRLGKAREILMMGIKEIRSMRKDKKPMSIVAPPQVQERRTEEVPEESSRAPATDKSVHFVGQEATEENKRDIQKIRQWISELTEVEREAMSDWIFTRQDVEIFRYLLGFRSAKNAFEKMKATARWRKAENIDTILSEDFSHLFEPGKEEMLYLPPDSNGRPILLYRSALHTPGRVDPVLFCRYITQQTEKAILQYKLGTEVESCVLVDRIGSGLKNQDPALLRELVPIILNHYPYQVGKVYIAPISPTFNVIWGILKLLLDESAKKRFVLCDGDYTSTLLKDIPSELLPSTLGGELDVEDWLKNRRDLVKADVELAILEKQLDSSISKESISWANKPAKEEEIMGIAAIRVYIAELSEEDKVTLGPWIAGIENNDILRFLRAHPSVDAAWAAIKRTSKWRKEEKIDSILEEDLSYVMAEGKEEFFYTGVDKAGRPILVYRAASHVPGKINEKLYCRYVVQRVEQGRKKYGLGKNVQACVVVDRIGSGLKNQDPALLRELLPCFTTHFPGIVGNIYIAPVNNVFFFVWSLLSLLLDEDTKNSVKLLGKEEYNSELLKVMDRGVLPKNLGGDCAVPEAGIF</sequence>
<dbReference type="PANTHER" id="PTHR46590:SF4">
    <property type="entry name" value="CRAL-TRIO DOMAIN-CONTAINING PROTEIN"/>
    <property type="match status" value="1"/>
</dbReference>
<feature type="chain" id="PRO_5031119574" description="CRAL-TRIO domain-containing protein" evidence="2">
    <location>
        <begin position="36"/>
        <end position="752"/>
    </location>
</feature>
<evidence type="ECO:0000256" key="2">
    <source>
        <dbReference type="SAM" id="SignalP"/>
    </source>
</evidence>
<reference evidence="4" key="1">
    <citation type="submission" date="2021-01" db="EMBL/GenBank/DDBJ databases">
        <authorList>
            <person name="Corre E."/>
            <person name="Pelletier E."/>
            <person name="Niang G."/>
            <person name="Scheremetjew M."/>
            <person name="Finn R."/>
            <person name="Kale V."/>
            <person name="Holt S."/>
            <person name="Cochrane G."/>
            <person name="Meng A."/>
            <person name="Brown T."/>
            <person name="Cohen L."/>
        </authorList>
    </citation>
    <scope>NUCLEOTIDE SEQUENCE</scope>
    <source>
        <strain evidence="4">CCMP 2712</strain>
    </source>
</reference>
<name>A0A7S4PA60_GUITH</name>
<gene>
    <name evidence="4" type="ORF">GTHE00462_LOCUS31750</name>
</gene>
<dbReference type="InterPro" id="IPR036865">
    <property type="entry name" value="CRAL-TRIO_dom_sf"/>
</dbReference>
<feature type="compositionally biased region" description="Basic and acidic residues" evidence="1">
    <location>
        <begin position="209"/>
        <end position="221"/>
    </location>
</feature>